<dbReference type="SUPFAM" id="SSF51735">
    <property type="entry name" value="NAD(P)-binding Rossmann-fold domains"/>
    <property type="match status" value="1"/>
</dbReference>
<dbReference type="Pfam" id="PF02423">
    <property type="entry name" value="OCD_Mu_crystall"/>
    <property type="match status" value="1"/>
</dbReference>
<dbReference type="EMBL" id="CP059733">
    <property type="protein sequence ID" value="WDE07329.1"/>
    <property type="molecule type" value="Genomic_DNA"/>
</dbReference>
<comment type="similarity">
    <text evidence="1">Belongs to the ornithine cyclodeaminase/mu-crystallin family.</text>
</comment>
<dbReference type="Gene3D" id="3.30.1780.10">
    <property type="entry name" value="ornithine cyclodeaminase, domain 1"/>
    <property type="match status" value="1"/>
</dbReference>
<dbReference type="GO" id="GO:0005737">
    <property type="term" value="C:cytoplasm"/>
    <property type="evidence" value="ECO:0007669"/>
    <property type="project" value="TreeGrafter"/>
</dbReference>
<proteinExistence type="inferred from homology"/>
<dbReference type="Gene3D" id="3.40.50.720">
    <property type="entry name" value="NAD(P)-binding Rossmann-like Domain"/>
    <property type="match status" value="1"/>
</dbReference>
<evidence type="ECO:0000256" key="1">
    <source>
        <dbReference type="ARBA" id="ARBA00008903"/>
    </source>
</evidence>
<dbReference type="NCBIfam" id="NF004793">
    <property type="entry name" value="PRK06141.1"/>
    <property type="match status" value="1"/>
</dbReference>
<dbReference type="GO" id="GO:0016491">
    <property type="term" value="F:oxidoreductase activity"/>
    <property type="evidence" value="ECO:0007669"/>
    <property type="project" value="UniProtKB-ARBA"/>
</dbReference>
<dbReference type="RefSeq" id="WP_044842223.1">
    <property type="nucleotide sequence ID" value="NZ_CP059733.1"/>
</dbReference>
<reference evidence="2 3" key="1">
    <citation type="journal article" date="2015" name="Genome Announc.">
        <title>Draft Genome Sequences of Marine Isolates of Thalassomonas viridans and Thalassomonas actiniarum.</title>
        <authorList>
            <person name="Olonade I."/>
            <person name="van Zyl L.J."/>
            <person name="Trindade M."/>
        </authorList>
    </citation>
    <scope>NUCLEOTIDE SEQUENCE [LARGE SCALE GENOMIC DNA]</scope>
    <source>
        <strain evidence="2 3">XOM25</strain>
    </source>
</reference>
<organism evidence="2 3">
    <name type="scientific">Thalassomonas viridans</name>
    <dbReference type="NCBI Taxonomy" id="137584"/>
    <lineage>
        <taxon>Bacteria</taxon>
        <taxon>Pseudomonadati</taxon>
        <taxon>Pseudomonadota</taxon>
        <taxon>Gammaproteobacteria</taxon>
        <taxon>Alteromonadales</taxon>
        <taxon>Colwelliaceae</taxon>
        <taxon>Thalassomonas</taxon>
    </lineage>
</organism>
<dbReference type="Proteomes" id="UP000032352">
    <property type="component" value="Chromosome"/>
</dbReference>
<evidence type="ECO:0000313" key="2">
    <source>
        <dbReference type="EMBL" id="WDE07329.1"/>
    </source>
</evidence>
<dbReference type="GO" id="GO:0019752">
    <property type="term" value="P:carboxylic acid metabolic process"/>
    <property type="evidence" value="ECO:0007669"/>
    <property type="project" value="UniProtKB-ARBA"/>
</dbReference>
<dbReference type="FunFam" id="3.40.50.720:FF:000311">
    <property type="entry name" value="Ornithine cyclodeaminase"/>
    <property type="match status" value="1"/>
</dbReference>
<dbReference type="PANTHER" id="PTHR13812:SF19">
    <property type="entry name" value="KETIMINE REDUCTASE MU-CRYSTALLIN"/>
    <property type="match status" value="1"/>
</dbReference>
<name>A0AAE9Z737_9GAMM</name>
<keyword evidence="3" id="KW-1185">Reference proteome</keyword>
<gene>
    <name evidence="2" type="ORF">SG34_010795</name>
</gene>
<evidence type="ECO:0000313" key="3">
    <source>
        <dbReference type="Proteomes" id="UP000032352"/>
    </source>
</evidence>
<dbReference type="InterPro" id="IPR003462">
    <property type="entry name" value="ODC_Mu_crystall"/>
</dbReference>
<dbReference type="PANTHER" id="PTHR13812">
    <property type="entry name" value="KETIMINE REDUCTASE MU-CRYSTALLIN"/>
    <property type="match status" value="1"/>
</dbReference>
<dbReference type="AlphaFoldDB" id="A0AAE9Z737"/>
<dbReference type="PIRSF" id="PIRSF001439">
    <property type="entry name" value="CryM"/>
    <property type="match status" value="1"/>
</dbReference>
<dbReference type="KEGG" id="tvd:SG34_010795"/>
<sequence>MKIISAEQVEQQLNFDELIDLLKLGFSRPFSMPQRQSYSLTANKATQEHPAPAGSSRDGFTLLPAWNEEVIAAKAFTYFPDNEKNHKLPSLFSKILLFSRHTGEPLALVDGTSITYWRTAAVSALASRFLSRENSTHLLLFGTGHLARYLLHAHLRVRKLRRATLWGRNSAKVRDLCETFSNLYPEVDFHISSELSREVPTADIICCATGAKTPLFDGKWLSPGTHIDCLGNHLKDARECDSTTVSRARVYVDSLSNCLAEAGELLLPIQEGHFDEKDIVGELADICSGKVSVRQTAEEITLFKSVGTALSDLLSAHLVYQKLM</sequence>
<dbReference type="InterPro" id="IPR036291">
    <property type="entry name" value="NAD(P)-bd_dom_sf"/>
</dbReference>
<dbReference type="InterPro" id="IPR023401">
    <property type="entry name" value="ODC_N"/>
</dbReference>
<reference evidence="2 3" key="2">
    <citation type="journal article" date="2022" name="Mar. Drugs">
        <title>Bioassay-Guided Fractionation Leads to the Detection of Cholic Acid Generated by the Rare Thalassomonas sp.</title>
        <authorList>
            <person name="Pheiffer F."/>
            <person name="Schneider Y.K."/>
            <person name="Hansen E.H."/>
            <person name="Andersen J.H."/>
            <person name="Isaksson J."/>
            <person name="Busche T."/>
            <person name="R C."/>
            <person name="Kalinowski J."/>
            <person name="Zyl L.V."/>
            <person name="Trindade M."/>
        </authorList>
    </citation>
    <scope>NUCLEOTIDE SEQUENCE [LARGE SCALE GENOMIC DNA]</scope>
    <source>
        <strain evidence="2 3">XOM25</strain>
    </source>
</reference>
<accession>A0AAE9Z737</accession>
<protein>
    <submittedName>
        <fullName evidence="2">Ornithine cyclodeaminase family protein</fullName>
    </submittedName>
</protein>